<proteinExistence type="inferred from homology"/>
<keyword evidence="5" id="KW-0449">Lipoprotein</keyword>
<reference evidence="11 12" key="1">
    <citation type="journal article" date="2022" name="Front. Cell. Infect. Microbiol.">
        <title>The Genomes of Two Strains of Taenia crassiceps the Animal Model for the Study of Human Cysticercosis.</title>
        <authorList>
            <person name="Bobes R.J."/>
            <person name="Estrada K."/>
            <person name="Rios-Valencia D.G."/>
            <person name="Calderon-Gallegos A."/>
            <person name="de la Torre P."/>
            <person name="Carrero J.C."/>
            <person name="Sanchez-Flores A."/>
            <person name="Laclette J.P."/>
        </authorList>
    </citation>
    <scope>NUCLEOTIDE SEQUENCE [LARGE SCALE GENOMIC DNA]</scope>
    <source>
        <strain evidence="11">WFUcys</strain>
    </source>
</reference>
<dbReference type="SMART" id="SM01270">
    <property type="entry name" value="Longin"/>
    <property type="match status" value="1"/>
</dbReference>
<dbReference type="Gene3D" id="1.20.5.110">
    <property type="match status" value="1"/>
</dbReference>
<feature type="domain" description="Longin" evidence="9">
    <location>
        <begin position="54"/>
        <end position="173"/>
    </location>
</feature>
<keyword evidence="2" id="KW-0488">Methylation</keyword>
<dbReference type="PROSITE" id="PS50892">
    <property type="entry name" value="V_SNARE"/>
    <property type="match status" value="1"/>
</dbReference>
<comment type="similarity">
    <text evidence="1">Belongs to the synaptobrevin family.</text>
</comment>
<sequence length="244" mass="27907">MLDDTNPEKSIGLLKEDYRWVSVYVQDLHTQSNDALLTSIQKRKATMKLFSLQVLYKTDAKPKLLQGVYELSSFSFFQRGSVQEFLDFTAKLVCERTAVCSRAAVNENEYFCHIFVRHDKLCAVVFSDQEYPQRVAQTLLTKVLEDFNAEYPPSTWATMSAGGANMRKLGEYLIKYQDPCQADSLSRLQADVEDTTQILHQTLETLIERGEKLDDLVSKSEDLSSQSKLFYQTAKKTNSCCKFL</sequence>
<dbReference type="PROSITE" id="PS50859">
    <property type="entry name" value="LONGIN"/>
    <property type="match status" value="1"/>
</dbReference>
<dbReference type="CDD" id="cd14824">
    <property type="entry name" value="Longin"/>
    <property type="match status" value="1"/>
</dbReference>
<dbReference type="SUPFAM" id="SSF58038">
    <property type="entry name" value="SNARE fusion complex"/>
    <property type="match status" value="1"/>
</dbReference>
<evidence type="ECO:0000256" key="3">
    <source>
        <dbReference type="ARBA" id="ARBA00023136"/>
    </source>
</evidence>
<name>A0ABR4QSY1_9CEST</name>
<evidence type="ECO:0000259" key="10">
    <source>
        <dbReference type="PROSITE" id="PS50892"/>
    </source>
</evidence>
<gene>
    <name evidence="11" type="ORF">TcWFU_008328</name>
</gene>
<dbReference type="SUPFAM" id="SSF64356">
    <property type="entry name" value="SNARE-like"/>
    <property type="match status" value="1"/>
</dbReference>
<keyword evidence="3" id="KW-0472">Membrane</keyword>
<evidence type="ECO:0000256" key="1">
    <source>
        <dbReference type="ARBA" id="ARBA00008025"/>
    </source>
</evidence>
<comment type="subcellular location">
    <subcellularLocation>
        <location evidence="7">Endomembrane system</location>
        <topology evidence="7">Lipid-anchor</topology>
        <orientation evidence="7">Cytoplasmic side</orientation>
    </subcellularLocation>
</comment>
<evidence type="ECO:0000256" key="6">
    <source>
        <dbReference type="ARBA" id="ARBA00023289"/>
    </source>
</evidence>
<dbReference type="EMBL" id="JAKROA010000001">
    <property type="protein sequence ID" value="KAL5112697.1"/>
    <property type="molecule type" value="Genomic_DNA"/>
</dbReference>
<dbReference type="InterPro" id="IPR011012">
    <property type="entry name" value="Longin-like_dom_sf"/>
</dbReference>
<dbReference type="InterPro" id="IPR042855">
    <property type="entry name" value="V_SNARE_CC"/>
</dbReference>
<dbReference type="PANTHER" id="PTHR45806:SF1">
    <property type="entry name" value="SYNAPTOBREVIN HOMOLOG YKT6"/>
    <property type="match status" value="1"/>
</dbReference>
<protein>
    <submittedName>
        <fullName evidence="11">Uncharacterized protein</fullName>
    </submittedName>
</protein>
<dbReference type="Proteomes" id="UP001651158">
    <property type="component" value="Unassembled WGS sequence"/>
</dbReference>
<keyword evidence="6" id="KW-0636">Prenylation</keyword>
<keyword evidence="4" id="KW-0564">Palmitate</keyword>
<evidence type="ECO:0000313" key="11">
    <source>
        <dbReference type="EMBL" id="KAL5112697.1"/>
    </source>
</evidence>
<keyword evidence="8" id="KW-0175">Coiled coil</keyword>
<feature type="domain" description="V-SNARE coiled-coil homology" evidence="10">
    <location>
        <begin position="184"/>
        <end position="244"/>
    </location>
</feature>
<evidence type="ECO:0000313" key="12">
    <source>
        <dbReference type="Proteomes" id="UP001651158"/>
    </source>
</evidence>
<comment type="caution">
    <text evidence="11">The sequence shown here is derived from an EMBL/GenBank/DDBJ whole genome shotgun (WGS) entry which is preliminary data.</text>
</comment>
<dbReference type="Gene3D" id="3.30.450.50">
    <property type="entry name" value="Longin domain"/>
    <property type="match status" value="1"/>
</dbReference>
<dbReference type="Pfam" id="PF00957">
    <property type="entry name" value="Synaptobrevin"/>
    <property type="match status" value="1"/>
</dbReference>
<evidence type="ECO:0000259" key="9">
    <source>
        <dbReference type="PROSITE" id="PS50859"/>
    </source>
</evidence>
<evidence type="ECO:0000256" key="4">
    <source>
        <dbReference type="ARBA" id="ARBA00023139"/>
    </source>
</evidence>
<organism evidence="11 12">
    <name type="scientific">Taenia crassiceps</name>
    <dbReference type="NCBI Taxonomy" id="6207"/>
    <lineage>
        <taxon>Eukaryota</taxon>
        <taxon>Metazoa</taxon>
        <taxon>Spiralia</taxon>
        <taxon>Lophotrochozoa</taxon>
        <taxon>Platyhelminthes</taxon>
        <taxon>Cestoda</taxon>
        <taxon>Eucestoda</taxon>
        <taxon>Cyclophyllidea</taxon>
        <taxon>Taeniidae</taxon>
        <taxon>Taenia</taxon>
    </lineage>
</organism>
<dbReference type="Pfam" id="PF13774">
    <property type="entry name" value="Longin"/>
    <property type="match status" value="1"/>
</dbReference>
<evidence type="ECO:0000256" key="2">
    <source>
        <dbReference type="ARBA" id="ARBA00022481"/>
    </source>
</evidence>
<keyword evidence="12" id="KW-1185">Reference proteome</keyword>
<accession>A0ABR4QSY1</accession>
<dbReference type="InterPro" id="IPR010908">
    <property type="entry name" value="Longin_dom"/>
</dbReference>
<evidence type="ECO:0000256" key="8">
    <source>
        <dbReference type="PROSITE-ProRule" id="PRU00290"/>
    </source>
</evidence>
<dbReference type="PANTHER" id="PTHR45806">
    <property type="entry name" value="SYNAPTOBREVIN HOMOLOG YKT6"/>
    <property type="match status" value="1"/>
</dbReference>
<evidence type="ECO:0000256" key="7">
    <source>
        <dbReference type="ARBA" id="ARBA00046278"/>
    </source>
</evidence>
<evidence type="ECO:0000256" key="5">
    <source>
        <dbReference type="ARBA" id="ARBA00023288"/>
    </source>
</evidence>